<keyword evidence="1" id="KW-1133">Transmembrane helix</keyword>
<feature type="transmembrane region" description="Helical" evidence="1">
    <location>
        <begin position="208"/>
        <end position="229"/>
    </location>
</feature>
<comment type="caution">
    <text evidence="2">The sequence shown here is derived from an EMBL/GenBank/DDBJ whole genome shotgun (WGS) entry which is preliminary data.</text>
</comment>
<evidence type="ECO:0000256" key="1">
    <source>
        <dbReference type="SAM" id="Phobius"/>
    </source>
</evidence>
<protein>
    <recommendedName>
        <fullName evidence="4">PepSY domain-containing protein</fullName>
    </recommendedName>
</protein>
<evidence type="ECO:0008006" key="4">
    <source>
        <dbReference type="Google" id="ProtNLM"/>
    </source>
</evidence>
<accession>A0A2W4YVI5</accession>
<evidence type="ECO:0000313" key="3">
    <source>
        <dbReference type="Proteomes" id="UP000248614"/>
    </source>
</evidence>
<dbReference type="EMBL" id="QFNF01000043">
    <property type="protein sequence ID" value="PZO74080.1"/>
    <property type="molecule type" value="Genomic_DNA"/>
</dbReference>
<dbReference type="AlphaFoldDB" id="A0A2W4YVI5"/>
<keyword evidence="1" id="KW-0472">Membrane</keyword>
<dbReference type="InterPro" id="IPR005625">
    <property type="entry name" value="PepSY-ass_TM"/>
</dbReference>
<dbReference type="Pfam" id="PF03929">
    <property type="entry name" value="PepSY_TM"/>
    <property type="match status" value="1"/>
</dbReference>
<gene>
    <name evidence="2" type="ORF">DI632_13725</name>
</gene>
<name>A0A2W4YVI5_9SPHN</name>
<keyword evidence="1" id="KW-0812">Transmembrane</keyword>
<sequence length="250" mass="27617">MRSTKLRLHLLASRTHKWLAIIVGAQLLLWFMSGALMSFLPIDRVHGDHLVDRKAVASLPGGVVLASPSAIIAASGTPINSVTYRMWLGRPVAEVATAEGARLFDARTGILLPAPTAAQVQAVARTAWRGEGRPRATVELIKRASAEYRGPLPAWRVTFTDPDSTRVFVTADTGRIVAVRTGTWRLYDFFWGLHIMDWKNHEDFNTPWLLGFALGGLALWLGGAVLLYMRWPKRSRRNAGGQTRLQQGNA</sequence>
<proteinExistence type="predicted"/>
<dbReference type="Proteomes" id="UP000248614">
    <property type="component" value="Unassembled WGS sequence"/>
</dbReference>
<reference evidence="2 3" key="1">
    <citation type="submission" date="2017-08" db="EMBL/GenBank/DDBJ databases">
        <title>Infants hospitalized years apart are colonized by the same room-sourced microbial strains.</title>
        <authorList>
            <person name="Brooks B."/>
            <person name="Olm M.R."/>
            <person name="Firek B.A."/>
            <person name="Baker R."/>
            <person name="Thomas B.C."/>
            <person name="Morowitz M.J."/>
            <person name="Banfield J.F."/>
        </authorList>
    </citation>
    <scope>NUCLEOTIDE SEQUENCE [LARGE SCALE GENOMIC DNA]</scope>
    <source>
        <strain evidence="2">S2_018_000_R3_110</strain>
    </source>
</reference>
<evidence type="ECO:0000313" key="2">
    <source>
        <dbReference type="EMBL" id="PZO74080.1"/>
    </source>
</evidence>
<organism evidence="2 3">
    <name type="scientific">Sphingomonas hengshuiensis</name>
    <dbReference type="NCBI Taxonomy" id="1609977"/>
    <lineage>
        <taxon>Bacteria</taxon>
        <taxon>Pseudomonadati</taxon>
        <taxon>Pseudomonadota</taxon>
        <taxon>Alphaproteobacteria</taxon>
        <taxon>Sphingomonadales</taxon>
        <taxon>Sphingomonadaceae</taxon>
        <taxon>Sphingomonas</taxon>
    </lineage>
</organism>